<gene>
    <name evidence="1" type="ORF">G7070_09590</name>
</gene>
<dbReference type="Proteomes" id="UP000501058">
    <property type="component" value="Chromosome"/>
</dbReference>
<reference evidence="1 2" key="1">
    <citation type="submission" date="2020-03" db="EMBL/GenBank/DDBJ databases">
        <title>Propioniciclava sp. nov., isolated from Hydrophilus acuminatus.</title>
        <authorList>
            <person name="Hyun D.-W."/>
            <person name="Bae J.-W."/>
        </authorList>
    </citation>
    <scope>NUCLEOTIDE SEQUENCE [LARGE SCALE GENOMIC DNA]</scope>
    <source>
        <strain evidence="1 2">HDW11</strain>
    </source>
</reference>
<organism evidence="1 2">
    <name type="scientific">Propioniciclava coleopterorum</name>
    <dbReference type="NCBI Taxonomy" id="2714937"/>
    <lineage>
        <taxon>Bacteria</taxon>
        <taxon>Bacillati</taxon>
        <taxon>Actinomycetota</taxon>
        <taxon>Actinomycetes</taxon>
        <taxon>Propionibacteriales</taxon>
        <taxon>Propionibacteriaceae</taxon>
        <taxon>Propioniciclava</taxon>
    </lineage>
</organism>
<name>A0A6G7Y767_9ACTN</name>
<accession>A0A6G7Y767</accession>
<evidence type="ECO:0000313" key="2">
    <source>
        <dbReference type="Proteomes" id="UP000501058"/>
    </source>
</evidence>
<keyword evidence="2" id="KW-1185">Reference proteome</keyword>
<dbReference type="KEGG" id="prv:G7070_09590"/>
<dbReference type="RefSeq" id="WP_166233545.1">
    <property type="nucleotide sequence ID" value="NZ_CP049865.1"/>
</dbReference>
<sequence>MTDARKPRRPTFRDPAALEALGERHDPIAQLHAAHETAAALVRVGRAAEDPAVTRRLVALVDEVGLSTLADLWATRPAASLPGTLYRLYVLREWVRTDPTGVAREYEAGIRFTEPNHAVAGADPAGPDEVMRVADEILQGVFAGDLAVALERAAAFAHVVAAGRADVTPGMDNVVRAGRLQDLAAELSAAASLWRAGDLR</sequence>
<protein>
    <submittedName>
        <fullName evidence="1">Uncharacterized protein</fullName>
    </submittedName>
</protein>
<dbReference type="AlphaFoldDB" id="A0A6G7Y767"/>
<proteinExistence type="predicted"/>
<evidence type="ECO:0000313" key="1">
    <source>
        <dbReference type="EMBL" id="QIK72471.1"/>
    </source>
</evidence>
<dbReference type="EMBL" id="CP049865">
    <property type="protein sequence ID" value="QIK72471.1"/>
    <property type="molecule type" value="Genomic_DNA"/>
</dbReference>